<organism evidence="3 4">
    <name type="scientific">Bacteroides acidifaciens</name>
    <dbReference type="NCBI Taxonomy" id="85831"/>
    <lineage>
        <taxon>Bacteria</taxon>
        <taxon>Pseudomonadati</taxon>
        <taxon>Bacteroidota</taxon>
        <taxon>Bacteroidia</taxon>
        <taxon>Bacteroidales</taxon>
        <taxon>Bacteroidaceae</taxon>
        <taxon>Bacteroides</taxon>
    </lineage>
</organism>
<feature type="region of interest" description="Disordered" evidence="1">
    <location>
        <begin position="113"/>
        <end position="133"/>
    </location>
</feature>
<protein>
    <submittedName>
        <fullName evidence="3">DUF4906 domain-containing protein</fullName>
    </submittedName>
</protein>
<sequence length="1134" mass="127762">MRLDNITGFMLLPLVALLFAACEDEWDTAWEEYVEGTANMHVTIAFDRETSVQLQTRAVEGGDNGESIQDINSFCMVVYKPKDNNNGNTEWELQGLYPVYGCGTTHTDVSNVKYERDDNRIDEEKKENNQDASSGKLEFDLKLHSGKYLIYGVANMGDLDGRDYSTPEQLKSIELEWKDGDAALNNQMFGVFSLEPDRNAYYSKKQEILVSAKTKTIHCWLLRLASKITVAFDGSELYDDVNVFIETITLKDIPRKCTLGMDNEPGKGLDGKKKEDREKVLMLGKTVTIQPPVESDGHIITPDNFIHVCNNAHKYMDGNEESVLDTVHNHRSKHSLFFYENMQGEGKSKKQSQDGVKIDYPDWKENDDKSGWKDNKPFGTYIEVKGYYQCVARDGASLSSGPITYRFMLGQDTDKDYNAKRNTHYKLTLKLKGYANDYDWHIDYVTEPGLYIVSPQYISYLYNKKMMAHLRIVGEIDPDDPHIYATIVGNEKAELSEFPEGAKVGIAAEETEKDKIYWQPWGDGSEDFPTIPSGVVAPGTTTNDGPWNSFLSLRQTNVIKITPPGYGNAASHLVPESTDHNKTYWNENDKGWRIYDLNNPKGDPSISKDGVYTVNHVGSEYVLVFPLYTRAKELVTKTGFTGNNPYFAHPRKMKVRFSAHMKGSDGYKWKHVYLDVVQVRRIENPKGVWRKAGSTEPFHVTLMRLPEQSNEQTVDYESFKSVGKWSAEVVKGGDNIITLSTTPDGSGANNKPQHYMTRIEGESEHPIDFQINFNGSEGFAIVKVRYHNYTCEHDIFCRNGYGDVDINDDGIKWSSFNVHHFKNGDEPVLTQSPIEGGSLFRRGSYIAILEENDGAIGTALSSYQVMMPDGDGRKTSKGWSEVAVTKAQEFWKIDSKKADSQRHIAAIEDYNTLISTYPDAVSGITGDSLDYKIKKAYGVVYADGATEVQRKFEDATGYNREKDGVASYKGMRGVVVYNRQNHKQLFLPVGKTGHGRRKANNGAWAPGTKDPDGGLRYASRNEVMSGARTYTPLLYDIYKRPGAIYWCERWLDNCNYNLGDPQSPNIQNTAPTGEPTIFNVRKSSALDINYFTMGFEGYENNASYNTPGNDTLTGFNNSDAAYIRTVTGRRKSSD</sequence>
<feature type="signal peptide" evidence="2">
    <location>
        <begin position="1"/>
        <end position="20"/>
    </location>
</feature>
<dbReference type="OrthoDB" id="1005186at2"/>
<dbReference type="AlphaFoldDB" id="A0A7K3MLK1"/>
<evidence type="ECO:0000256" key="2">
    <source>
        <dbReference type="SAM" id="SignalP"/>
    </source>
</evidence>
<evidence type="ECO:0000313" key="4">
    <source>
        <dbReference type="Proteomes" id="UP000298073"/>
    </source>
</evidence>
<evidence type="ECO:0000313" key="3">
    <source>
        <dbReference type="EMBL" id="TFU45047.1"/>
    </source>
</evidence>
<feature type="region of interest" description="Disordered" evidence="1">
    <location>
        <begin position="990"/>
        <end position="1013"/>
    </location>
</feature>
<gene>
    <name evidence="3" type="ORF">E4T97_19985</name>
</gene>
<dbReference type="EMBL" id="SPPV01000077">
    <property type="protein sequence ID" value="TFU45047.1"/>
    <property type="molecule type" value="Genomic_DNA"/>
</dbReference>
<reference evidence="3 4" key="1">
    <citation type="submission" date="2019-03" db="EMBL/GenBank/DDBJ databases">
        <title>Diversity of the mouse oral microbiome.</title>
        <authorList>
            <person name="Joseph S."/>
            <person name="Aduse-Opoku J."/>
            <person name="Curtis M."/>
            <person name="Wade W."/>
            <person name="Hashim A."/>
        </authorList>
    </citation>
    <scope>NUCLEOTIDE SEQUENCE [LARGE SCALE GENOMIC DNA]</scope>
    <source>
        <strain evidence="3 4">P2318</strain>
    </source>
</reference>
<dbReference type="PROSITE" id="PS51257">
    <property type="entry name" value="PROKAR_LIPOPROTEIN"/>
    <property type="match status" value="1"/>
</dbReference>
<dbReference type="Proteomes" id="UP000298073">
    <property type="component" value="Unassembled WGS sequence"/>
</dbReference>
<comment type="caution">
    <text evidence="3">The sequence shown here is derived from an EMBL/GenBank/DDBJ whole genome shotgun (WGS) entry which is preliminary data.</text>
</comment>
<keyword evidence="2" id="KW-0732">Signal</keyword>
<accession>A0A7K3MLK1</accession>
<evidence type="ECO:0000256" key="1">
    <source>
        <dbReference type="SAM" id="MobiDB-lite"/>
    </source>
</evidence>
<feature type="chain" id="PRO_5043445090" evidence="2">
    <location>
        <begin position="21"/>
        <end position="1134"/>
    </location>
</feature>
<feature type="compositionally biased region" description="Basic and acidic residues" evidence="1">
    <location>
        <begin position="113"/>
        <end position="129"/>
    </location>
</feature>
<dbReference type="RefSeq" id="WP_135039310.1">
    <property type="nucleotide sequence ID" value="NZ_CABIXU010000019.1"/>
</dbReference>
<name>A0A7K3MLK1_9BACE</name>
<proteinExistence type="predicted"/>